<accession>A0A142JMW8</accession>
<dbReference type="EMBL" id="CP014844">
    <property type="protein sequence ID" value="AMR79430.1"/>
    <property type="molecule type" value="Genomic_DNA"/>
</dbReference>
<name>A0A142JMW8_9BURK</name>
<evidence type="ECO:0000313" key="2">
    <source>
        <dbReference type="Proteomes" id="UP000075238"/>
    </source>
</evidence>
<dbReference type="KEGG" id="cnan:A2G96_17730"/>
<dbReference type="AlphaFoldDB" id="A0A142JMW8"/>
<proteinExistence type="predicted"/>
<sequence length="60" mass="6877">MDLRTEHPDFEPVKGSSESCEGCHLLGTYTCNDVACCGWDFPEAHPRHEDGYHIIWVKKQ</sequence>
<evidence type="ECO:0000313" key="1">
    <source>
        <dbReference type="EMBL" id="AMR79430.1"/>
    </source>
</evidence>
<keyword evidence="2" id="KW-1185">Reference proteome</keyword>
<protein>
    <submittedName>
        <fullName evidence="1">Uncharacterized protein</fullName>
    </submittedName>
</protein>
<reference evidence="1 2" key="1">
    <citation type="submission" date="2016-03" db="EMBL/GenBank/DDBJ databases">
        <title>Complete genome sequence of a novel chlorpyrifos degrading bacterium, Cupriavidus nantongensis sp. X1.</title>
        <authorList>
            <person name="Fang L."/>
        </authorList>
    </citation>
    <scope>NUCLEOTIDE SEQUENCE [LARGE SCALE GENOMIC DNA]</scope>
    <source>
        <strain evidence="1 2">X1</strain>
    </source>
</reference>
<organism evidence="1 2">
    <name type="scientific">Cupriavidus nantongensis</name>
    <dbReference type="NCBI Taxonomy" id="1796606"/>
    <lineage>
        <taxon>Bacteria</taxon>
        <taxon>Pseudomonadati</taxon>
        <taxon>Pseudomonadota</taxon>
        <taxon>Betaproteobacteria</taxon>
        <taxon>Burkholderiales</taxon>
        <taxon>Burkholderiaceae</taxon>
        <taxon>Cupriavidus</taxon>
    </lineage>
</organism>
<dbReference type="Proteomes" id="UP000075238">
    <property type="component" value="Chromosome 1"/>
</dbReference>
<dbReference type="STRING" id="1796606.A2G96_17730"/>
<gene>
    <name evidence="1" type="ORF">A2G96_17730</name>
</gene>